<dbReference type="HOGENOM" id="CLU_136970_0_0_1"/>
<name>G0PLS2_CAEBE</name>
<dbReference type="EMBL" id="GL381178">
    <property type="protein sequence ID" value="EGT35630.1"/>
    <property type="molecule type" value="Genomic_DNA"/>
</dbReference>
<gene>
    <name evidence="1" type="ORF">CAEBREN_30134</name>
</gene>
<dbReference type="InParanoid" id="G0PLS2"/>
<evidence type="ECO:0000313" key="2">
    <source>
        <dbReference type="Proteomes" id="UP000008068"/>
    </source>
</evidence>
<dbReference type="AlphaFoldDB" id="G0PLS2"/>
<accession>G0PLS2</accession>
<protein>
    <submittedName>
        <fullName evidence="1">Uncharacterized protein</fullName>
    </submittedName>
</protein>
<dbReference type="OrthoDB" id="10263741at2759"/>
<reference evidence="2" key="1">
    <citation type="submission" date="2011-07" db="EMBL/GenBank/DDBJ databases">
        <authorList>
            <consortium name="Caenorhabditis brenneri Sequencing and Analysis Consortium"/>
            <person name="Wilson R.K."/>
        </authorList>
    </citation>
    <scope>NUCLEOTIDE SEQUENCE [LARGE SCALE GENOMIC DNA]</scope>
    <source>
        <strain evidence="2">PB2801</strain>
    </source>
</reference>
<organism evidence="2">
    <name type="scientific">Caenorhabditis brenneri</name>
    <name type="common">Nematode worm</name>
    <dbReference type="NCBI Taxonomy" id="135651"/>
    <lineage>
        <taxon>Eukaryota</taxon>
        <taxon>Metazoa</taxon>
        <taxon>Ecdysozoa</taxon>
        <taxon>Nematoda</taxon>
        <taxon>Chromadorea</taxon>
        <taxon>Rhabditida</taxon>
        <taxon>Rhabditina</taxon>
        <taxon>Rhabditomorpha</taxon>
        <taxon>Rhabditoidea</taxon>
        <taxon>Rhabditidae</taxon>
        <taxon>Peloderinae</taxon>
        <taxon>Caenorhabditis</taxon>
    </lineage>
</organism>
<evidence type="ECO:0000313" key="1">
    <source>
        <dbReference type="EMBL" id="EGT35630.1"/>
    </source>
</evidence>
<dbReference type="Proteomes" id="UP000008068">
    <property type="component" value="Unassembled WGS sequence"/>
</dbReference>
<proteinExistence type="predicted"/>
<dbReference type="STRING" id="135651.G0PLS2"/>
<dbReference type="eggNOG" id="KOG2570">
    <property type="taxonomic scope" value="Eukaryota"/>
</dbReference>
<keyword evidence="2" id="KW-1185">Reference proteome</keyword>
<sequence>MRFMEVPNKLHQLLQQIDPLEFNHVIQRPKEGQEQVSTCYDIDVELEDPVKQHMAAFVHNPAFTNDLQLLDQKCYDIIEQINELKTRRDFYARFYLEPTEFVKDWLMSQNADLKMMNDLHGDVEADRHAGAYSDHNTEEGVQRYMYQKVYQKKLELEQSLGVRPN</sequence>